<dbReference type="SMART" id="SM00116">
    <property type="entry name" value="CBS"/>
    <property type="match status" value="2"/>
</dbReference>
<dbReference type="GO" id="GO:0003938">
    <property type="term" value="F:IMP dehydrogenase activity"/>
    <property type="evidence" value="ECO:0007669"/>
    <property type="project" value="UniProtKB-UniRule"/>
</dbReference>
<gene>
    <name evidence="20" type="ORF">EAH_00004360</name>
</gene>
<comment type="subunit">
    <text evidence="12">Homotetramer.</text>
</comment>
<dbReference type="NCBIfam" id="TIGR01302">
    <property type="entry name" value="IMP_dehydrog"/>
    <property type="match status" value="1"/>
</dbReference>
<evidence type="ECO:0000256" key="4">
    <source>
        <dbReference type="ARBA" id="ARBA00022749"/>
    </source>
</evidence>
<feature type="binding site" evidence="12">
    <location>
        <position position="313"/>
    </location>
    <ligand>
        <name>IMP</name>
        <dbReference type="ChEBI" id="CHEBI:58053"/>
    </ligand>
</feature>
<evidence type="ECO:0000256" key="13">
    <source>
        <dbReference type="PIRSR" id="PIRSR000130-3"/>
    </source>
</evidence>
<accession>U6GCU3</accession>
<evidence type="ECO:0000259" key="19">
    <source>
        <dbReference type="PROSITE" id="PS51371"/>
    </source>
</evidence>
<keyword evidence="7 12" id="KW-0560">Oxidoreductase</keyword>
<dbReference type="PANTHER" id="PTHR11911">
    <property type="entry name" value="INOSINE-5-MONOPHOSPHATE DEHYDROGENASE RELATED"/>
    <property type="match status" value="1"/>
</dbReference>
<dbReference type="GO" id="GO:0005737">
    <property type="term" value="C:cytoplasm"/>
    <property type="evidence" value="ECO:0007669"/>
    <property type="project" value="UniProtKB-SubCell"/>
</dbReference>
<dbReference type="PROSITE" id="PS51371">
    <property type="entry name" value="CBS"/>
    <property type="match status" value="2"/>
</dbReference>
<evidence type="ECO:0000256" key="1">
    <source>
        <dbReference type="ARBA" id="ARBA00001958"/>
    </source>
</evidence>
<dbReference type="EMBL" id="HG670563">
    <property type="protein sequence ID" value="CDI77143.1"/>
    <property type="molecule type" value="Genomic_DNA"/>
</dbReference>
<evidence type="ECO:0000256" key="6">
    <source>
        <dbReference type="ARBA" id="ARBA00022958"/>
    </source>
</evidence>
<dbReference type="SUPFAM" id="SSF51412">
    <property type="entry name" value="Inosine monophosphate dehydrogenase (IMPDH)"/>
    <property type="match status" value="1"/>
</dbReference>
<dbReference type="Pfam" id="PF00478">
    <property type="entry name" value="IMPDH"/>
    <property type="match status" value="1"/>
</dbReference>
<evidence type="ECO:0000256" key="8">
    <source>
        <dbReference type="ARBA" id="ARBA00023027"/>
    </source>
</evidence>
<evidence type="ECO:0000313" key="20">
    <source>
        <dbReference type="EMBL" id="CDI77143.1"/>
    </source>
</evidence>
<evidence type="ECO:0000256" key="18">
    <source>
        <dbReference type="SAM" id="MobiDB-lite"/>
    </source>
</evidence>
<dbReference type="InterPro" id="IPR000644">
    <property type="entry name" value="CBS_dom"/>
</dbReference>
<dbReference type="AlphaFoldDB" id="U6GCU3"/>
<dbReference type="OrthoDB" id="418595at2759"/>
<feature type="binding site" evidence="12">
    <location>
        <begin position="349"/>
        <end position="351"/>
    </location>
    <ligand>
        <name>IMP</name>
        <dbReference type="ChEBI" id="CHEBI:58053"/>
    </ligand>
</feature>
<evidence type="ECO:0000256" key="9">
    <source>
        <dbReference type="ARBA" id="ARBA00023122"/>
    </source>
</evidence>
<dbReference type="InterPro" id="IPR046342">
    <property type="entry name" value="CBS_dom_sf"/>
</dbReference>
<comment type="caution">
    <text evidence="12">Lacks conserved residue(s) required for the propagation of feature annotation.</text>
</comment>
<keyword evidence="4 12" id="KW-0332">GMP biosynthesis</keyword>
<dbReference type="VEuPathDB" id="ToxoDB:EAH_00004360"/>
<keyword evidence="6 12" id="KW-0630">Potassium</keyword>
<feature type="binding site" evidence="12 13">
    <location>
        <begin position="308"/>
        <end position="310"/>
    </location>
    <ligand>
        <name>NAD(+)</name>
        <dbReference type="ChEBI" id="CHEBI:57540"/>
    </ligand>
</feature>
<protein>
    <recommendedName>
        <fullName evidence="12 17">Inosine-5'-monophosphate dehydrogenase</fullName>
        <shortName evidence="12">IMP dehydrogenase</shortName>
        <shortName evidence="12">IMPD</shortName>
        <shortName evidence="12">IMPDH</shortName>
        <ecNumber evidence="12 17">1.1.1.205</ecNumber>
    </recommendedName>
</protein>
<dbReference type="UniPathway" id="UPA00601">
    <property type="reaction ID" value="UER00295"/>
</dbReference>
<keyword evidence="8 12" id="KW-0520">NAD</keyword>
<evidence type="ECO:0000256" key="11">
    <source>
        <dbReference type="ARBA" id="ARBA00056556"/>
    </source>
</evidence>
<comment type="function">
    <text evidence="11 12">Catalyzes the conversion of inosine 5'-phosphate (IMP) to xanthosine 5'-phosphate (XMP), the first committed and rate-limiting step in the de novo synthesis of guanine nucleotides, and therefore plays an important role in the regulation of cell growth.</text>
</comment>
<evidence type="ECO:0000256" key="17">
    <source>
        <dbReference type="RuleBase" id="RU003928"/>
    </source>
</evidence>
<feature type="compositionally biased region" description="Low complexity" evidence="18">
    <location>
        <begin position="415"/>
        <end position="430"/>
    </location>
</feature>
<comment type="similarity">
    <text evidence="2 12 16">Belongs to the IMPDH/GMPR family.</text>
</comment>
<dbReference type="SUPFAM" id="SSF54631">
    <property type="entry name" value="CBS-domain pair"/>
    <property type="match status" value="1"/>
</dbReference>
<keyword evidence="3 12" id="KW-0479">Metal-binding</keyword>
<feature type="binding site" description="in other chain" evidence="12 14">
    <location>
        <position position="315"/>
    </location>
    <ligand>
        <name>K(+)</name>
        <dbReference type="ChEBI" id="CHEBI:29103"/>
        <note>ligand shared between two tetrameric partners</note>
    </ligand>
</feature>
<comment type="subcellular location">
    <subcellularLocation>
        <location evidence="12">Cytoplasm</location>
    </subcellularLocation>
</comment>
<feature type="domain" description="CBS" evidence="19">
    <location>
        <begin position="165"/>
        <end position="221"/>
    </location>
</feature>
<feature type="binding site" description="in other chain" evidence="12 14">
    <location>
        <position position="312"/>
    </location>
    <ligand>
        <name>K(+)</name>
        <dbReference type="ChEBI" id="CHEBI:29103"/>
        <note>ligand shared between two tetrameric partners</note>
    </ligand>
</feature>
<reference evidence="20" key="2">
    <citation type="submission" date="2013-10" db="EMBL/GenBank/DDBJ databases">
        <authorList>
            <person name="Aslett M."/>
        </authorList>
    </citation>
    <scope>NUCLEOTIDE SEQUENCE</scope>
    <source>
        <strain evidence="20">Houghton</strain>
    </source>
</reference>
<evidence type="ECO:0000256" key="2">
    <source>
        <dbReference type="ARBA" id="ARBA00005502"/>
    </source>
</evidence>
<evidence type="ECO:0000256" key="15">
    <source>
        <dbReference type="PROSITE-ProRule" id="PRU00703"/>
    </source>
</evidence>
<feature type="binding site" evidence="12">
    <location>
        <position position="446"/>
    </location>
    <ligand>
        <name>IMP</name>
        <dbReference type="ChEBI" id="CHEBI:58053"/>
    </ligand>
</feature>
<dbReference type="GeneID" id="25268506"/>
<dbReference type="Gene3D" id="3.20.20.70">
    <property type="entry name" value="Aldolase class I"/>
    <property type="match status" value="1"/>
</dbReference>
<dbReference type="Pfam" id="PF00571">
    <property type="entry name" value="CBS"/>
    <property type="match status" value="2"/>
</dbReference>
<dbReference type="CDD" id="cd00381">
    <property type="entry name" value="IMPDH"/>
    <property type="match status" value="1"/>
</dbReference>
<dbReference type="InterPro" id="IPR013785">
    <property type="entry name" value="Aldolase_TIM"/>
</dbReference>
<dbReference type="GO" id="GO:0006183">
    <property type="term" value="P:GTP biosynthetic process"/>
    <property type="evidence" value="ECO:0007669"/>
    <property type="project" value="TreeGrafter"/>
</dbReference>
<dbReference type="InterPro" id="IPR015875">
    <property type="entry name" value="IMP_DH/GMP_Rdtase_CS"/>
</dbReference>
<evidence type="ECO:0000256" key="5">
    <source>
        <dbReference type="ARBA" id="ARBA00022755"/>
    </source>
</evidence>
<dbReference type="PROSITE" id="PS00487">
    <property type="entry name" value="IMP_DH_GMP_RED"/>
    <property type="match status" value="1"/>
</dbReference>
<evidence type="ECO:0000256" key="7">
    <source>
        <dbReference type="ARBA" id="ARBA00023002"/>
    </source>
</evidence>
<feature type="region of interest" description="Disordered" evidence="18">
    <location>
        <begin position="407"/>
        <end position="430"/>
    </location>
</feature>
<dbReference type="GO" id="GO:0006177">
    <property type="term" value="P:GMP biosynthetic process"/>
    <property type="evidence" value="ECO:0007669"/>
    <property type="project" value="UniProtKB-UniRule"/>
</dbReference>
<feature type="domain" description="CBS" evidence="19">
    <location>
        <begin position="102"/>
        <end position="161"/>
    </location>
</feature>
<dbReference type="RefSeq" id="XP_013252452.1">
    <property type="nucleotide sequence ID" value="XM_013396998.1"/>
</dbReference>
<name>U6GCU3_EIMAC</name>
<sequence>MADGWDAEKVFNSTVYGFTYDDLILMPGHIGFGVDAVDLTTRLTRGITLRLPLVSSPMDTVTEHRMAIGVALMGGIGIIHNNMEIEQQVQQVRKTKRFENGFITEPFVLKPTDTVRDVDCIKKKYGYSSVPITSTGTLGGKLVGIVTSRDIDFITDRHTPLSEVMTTDLIVGHEPLDLAQANEIMRKSKKGKLPIVNANFELVALVSRNDLKKNREYPLASKDPNKQLLVGAALSTRPGELERAKALLQVGADVLVIDSSQGDSVFQVDLVKQLKSAYPHTQIIGGNVVTARQAKSLIDAGVDALRVGMGSGSICTTQVVCAVGRAQATAVYHVSKYAREVANIPCVADGGIQNSGHVVKALAVGASTVMVGSLLAATEEAPGAYYFHNGARVKSYRGMGSIEAMRAASGNGQQPPTDGSATPTSSTSGGSAARYFAEGQKIRVAQGVTGCLVDKGSIRNLIPYLMQGVKHGFQDAGVPSIQALHEQLYRGEVRFDVRSAAAQKEGNVHSIMVFDGASKS</sequence>
<reference evidence="20" key="1">
    <citation type="submission" date="2013-10" db="EMBL/GenBank/DDBJ databases">
        <title>Genomic analysis of the causative agents of coccidiosis in chickens.</title>
        <authorList>
            <person name="Reid A.J."/>
            <person name="Blake D."/>
            <person name="Billington K."/>
            <person name="Browne H."/>
            <person name="Dunn M."/>
            <person name="Hung S."/>
            <person name="Kawahara F."/>
            <person name="Miranda-Saavedra D."/>
            <person name="Mourier T."/>
            <person name="Nagra H."/>
            <person name="Otto T.D."/>
            <person name="Rawlings N."/>
            <person name="Sanchez A."/>
            <person name="Sanders M."/>
            <person name="Subramaniam C."/>
            <person name="Tay Y."/>
            <person name="Dear P."/>
            <person name="Doerig C."/>
            <person name="Gruber A."/>
            <person name="Parkinson J."/>
            <person name="Shirley M."/>
            <person name="Wan K.L."/>
            <person name="Berriman M."/>
            <person name="Tomley F."/>
            <person name="Pain A."/>
        </authorList>
    </citation>
    <scope>NUCLEOTIDE SEQUENCE</scope>
    <source>
        <strain evidence="20">Houghton</strain>
    </source>
</reference>
<comment type="catalytic activity">
    <reaction evidence="10 12 17">
        <text>IMP + NAD(+) + H2O = XMP + NADH + H(+)</text>
        <dbReference type="Rhea" id="RHEA:11708"/>
        <dbReference type="ChEBI" id="CHEBI:15377"/>
        <dbReference type="ChEBI" id="CHEBI:15378"/>
        <dbReference type="ChEBI" id="CHEBI:57464"/>
        <dbReference type="ChEBI" id="CHEBI:57540"/>
        <dbReference type="ChEBI" id="CHEBI:57945"/>
        <dbReference type="ChEBI" id="CHEBI:58053"/>
        <dbReference type="EC" id="1.1.1.205"/>
    </reaction>
</comment>
<evidence type="ECO:0000256" key="3">
    <source>
        <dbReference type="ARBA" id="ARBA00022723"/>
    </source>
</evidence>
<evidence type="ECO:0000313" key="21">
    <source>
        <dbReference type="Proteomes" id="UP000018050"/>
    </source>
</evidence>
<keyword evidence="5 12" id="KW-0658">Purine biosynthesis</keyword>
<comment type="cofactor">
    <cofactor evidence="1 12">
        <name>K(+)</name>
        <dbReference type="ChEBI" id="CHEBI:29103"/>
    </cofactor>
</comment>
<evidence type="ECO:0000256" key="10">
    <source>
        <dbReference type="ARBA" id="ARBA00048028"/>
    </source>
</evidence>
<comment type="activity regulation">
    <text evidence="12">Mycophenolic acid (MPA) is a non-competitive inhibitor that prevents formation of the closed enzyme conformation by binding to the same site as the amobile flap. In contrast, mizoribine monophosphate (MZP) is a competitive inhibitor that induces the closed conformation. MPA is a potent inhibitor of mammalian IMPDHs but a poor inhibitor of the bacterial enzymes. MZP is a more potent inhibitor of bacterial IMPDH.</text>
</comment>
<dbReference type="PIRSF" id="PIRSF000130">
    <property type="entry name" value="IMPDH"/>
    <property type="match status" value="1"/>
</dbReference>
<dbReference type="FunFam" id="3.20.20.70:FF:000086">
    <property type="entry name" value="IMP dehydrogenase, putative"/>
    <property type="match status" value="1"/>
</dbReference>
<feature type="binding site" evidence="12 13">
    <location>
        <begin position="258"/>
        <end position="260"/>
    </location>
    <ligand>
        <name>NAD(+)</name>
        <dbReference type="ChEBI" id="CHEBI:57540"/>
    </ligand>
</feature>
<dbReference type="InterPro" id="IPR001093">
    <property type="entry name" value="IMP_DH_GMPRt"/>
</dbReference>
<comment type="pathway">
    <text evidence="12 17">Purine metabolism; XMP biosynthesis via de novo pathway; XMP from IMP: step 1/1.</text>
</comment>
<keyword evidence="9 15" id="KW-0129">CBS domain</keyword>
<organism evidence="20 21">
    <name type="scientific">Eimeria acervulina</name>
    <name type="common">Coccidian parasite</name>
    <dbReference type="NCBI Taxonomy" id="5801"/>
    <lineage>
        <taxon>Eukaryota</taxon>
        <taxon>Sar</taxon>
        <taxon>Alveolata</taxon>
        <taxon>Apicomplexa</taxon>
        <taxon>Conoidasida</taxon>
        <taxon>Coccidia</taxon>
        <taxon>Eucoccidiorida</taxon>
        <taxon>Eimeriorina</taxon>
        <taxon>Eimeriidae</taxon>
        <taxon>Eimeria</taxon>
    </lineage>
</organism>
<dbReference type="SMART" id="SM01240">
    <property type="entry name" value="IMPDH"/>
    <property type="match status" value="1"/>
</dbReference>
<dbReference type="CDD" id="cd04601">
    <property type="entry name" value="CBS_pair_IMPDH"/>
    <property type="match status" value="1"/>
</dbReference>
<dbReference type="EC" id="1.1.1.205" evidence="12 17"/>
<dbReference type="GO" id="GO:0046872">
    <property type="term" value="F:metal ion binding"/>
    <property type="evidence" value="ECO:0007669"/>
    <property type="project" value="UniProtKB-UniRule"/>
</dbReference>
<evidence type="ECO:0000256" key="12">
    <source>
        <dbReference type="HAMAP-Rule" id="MF_03156"/>
    </source>
</evidence>
<feature type="active site" description="Proton acceptor" evidence="12">
    <location>
        <position position="434"/>
    </location>
</feature>
<evidence type="ECO:0000256" key="14">
    <source>
        <dbReference type="PIRSR" id="PIRSR000130-4"/>
    </source>
</evidence>
<dbReference type="PANTHER" id="PTHR11911:SF111">
    <property type="entry name" value="INOSINE-5'-MONOPHOSPHATE DEHYDROGENASE"/>
    <property type="match status" value="1"/>
</dbReference>
<dbReference type="Proteomes" id="UP000018050">
    <property type="component" value="Unassembled WGS sequence"/>
</dbReference>
<proteinExistence type="inferred from homology"/>
<dbReference type="InterPro" id="IPR005990">
    <property type="entry name" value="IMP_DH"/>
</dbReference>
<feature type="binding site" description="in other chain" evidence="12 14">
    <location>
        <position position="310"/>
    </location>
    <ligand>
        <name>K(+)</name>
        <dbReference type="ChEBI" id="CHEBI:29103"/>
        <note>ligand shared between two tetrameric partners</note>
    </ligand>
</feature>
<keyword evidence="12" id="KW-0963">Cytoplasm</keyword>
<evidence type="ECO:0000256" key="16">
    <source>
        <dbReference type="RuleBase" id="RU003927"/>
    </source>
</evidence>
<dbReference type="OMA" id="MGYCGAK"/>
<feature type="binding site" evidence="12">
    <location>
        <begin position="396"/>
        <end position="400"/>
    </location>
    <ligand>
        <name>IMP</name>
        <dbReference type="ChEBI" id="CHEBI:58053"/>
    </ligand>
</feature>
<feature type="binding site" evidence="12">
    <location>
        <begin position="372"/>
        <end position="373"/>
    </location>
    <ligand>
        <name>IMP</name>
        <dbReference type="ChEBI" id="CHEBI:58053"/>
    </ligand>
</feature>
<dbReference type="GO" id="GO:0000166">
    <property type="term" value="F:nucleotide binding"/>
    <property type="evidence" value="ECO:0007669"/>
    <property type="project" value="UniProtKB-UniRule"/>
</dbReference>
<dbReference type="HAMAP" id="MF_01964">
    <property type="entry name" value="IMPDH"/>
    <property type="match status" value="1"/>
</dbReference>
<feature type="active site" description="Thioimidate intermediate" evidence="12">
    <location>
        <position position="315"/>
    </location>
</feature>
<keyword evidence="21" id="KW-1185">Reference proteome</keyword>